<evidence type="ECO:0000313" key="3">
    <source>
        <dbReference type="EMBL" id="KAG0717213.1"/>
    </source>
</evidence>
<sequence>MSSVPFRHWQGKVARSGSCFYSVKFVSQYRYSMSRGCVALLVVVVVGLCLAPAPTKAGFDLSSILSSVAGDAVNRLYVDREINLMDRYCVMSRRPHFHRWELKWRSTVTCPGWTPIKGRGG</sequence>
<proteinExistence type="predicted"/>
<dbReference type="AlphaFoldDB" id="A0A8J5C6J6"/>
<keyword evidence="4" id="KW-1185">Reference proteome</keyword>
<evidence type="ECO:0000313" key="4">
    <source>
        <dbReference type="Proteomes" id="UP000770661"/>
    </source>
</evidence>
<accession>A0A8J5C6J6</accession>
<dbReference type="EMBL" id="JACEEZ010018017">
    <property type="protein sequence ID" value="KAG0717213.1"/>
    <property type="molecule type" value="Genomic_DNA"/>
</dbReference>
<evidence type="ECO:0000256" key="2">
    <source>
        <dbReference type="ARBA" id="ARBA00023022"/>
    </source>
</evidence>
<dbReference type="Pfam" id="PF11630">
    <property type="entry name" value="Anti-LPS-SCYG"/>
    <property type="match status" value="1"/>
</dbReference>
<comment type="caution">
    <text evidence="3">The sequence shown here is derived from an EMBL/GenBank/DDBJ whole genome shotgun (WGS) entry which is preliminary data.</text>
</comment>
<dbReference type="InterPro" id="IPR024509">
    <property type="entry name" value="Anti-LPS_factor/Scygonadin"/>
</dbReference>
<protein>
    <submittedName>
        <fullName evidence="3">Anti-lipopolysaccharide factor</fullName>
    </submittedName>
</protein>
<reference evidence="3" key="1">
    <citation type="submission" date="2020-07" db="EMBL/GenBank/DDBJ databases">
        <title>The High-quality genome of the commercially important snow crab, Chionoecetes opilio.</title>
        <authorList>
            <person name="Jeong J.-H."/>
            <person name="Ryu S."/>
        </authorList>
    </citation>
    <scope>NUCLEOTIDE SEQUENCE</scope>
    <source>
        <strain evidence="3">MADBK_172401_WGS</strain>
        <tissue evidence="3">Digestive gland</tissue>
    </source>
</reference>
<evidence type="ECO:0000256" key="1">
    <source>
        <dbReference type="ARBA" id="ARBA00022529"/>
    </source>
</evidence>
<dbReference type="Proteomes" id="UP000770661">
    <property type="component" value="Unassembled WGS sequence"/>
</dbReference>
<name>A0A8J5C6J6_CHIOP</name>
<dbReference type="InterPro" id="IPR038539">
    <property type="entry name" value="Anti-LPS_factor/Scygonadin_sf"/>
</dbReference>
<keyword evidence="2" id="KW-0044">Antibiotic</keyword>
<organism evidence="3 4">
    <name type="scientific">Chionoecetes opilio</name>
    <name type="common">Atlantic snow crab</name>
    <name type="synonym">Cancer opilio</name>
    <dbReference type="NCBI Taxonomy" id="41210"/>
    <lineage>
        <taxon>Eukaryota</taxon>
        <taxon>Metazoa</taxon>
        <taxon>Ecdysozoa</taxon>
        <taxon>Arthropoda</taxon>
        <taxon>Crustacea</taxon>
        <taxon>Multicrustacea</taxon>
        <taxon>Malacostraca</taxon>
        <taxon>Eumalacostraca</taxon>
        <taxon>Eucarida</taxon>
        <taxon>Decapoda</taxon>
        <taxon>Pleocyemata</taxon>
        <taxon>Brachyura</taxon>
        <taxon>Eubrachyura</taxon>
        <taxon>Majoidea</taxon>
        <taxon>Majidae</taxon>
        <taxon>Chionoecetes</taxon>
    </lineage>
</organism>
<dbReference type="OrthoDB" id="6367433at2759"/>
<dbReference type="Gene3D" id="3.30.160.320">
    <property type="match status" value="1"/>
</dbReference>
<keyword evidence="1" id="KW-0929">Antimicrobial</keyword>
<gene>
    <name evidence="3" type="primary">ALF_4</name>
    <name evidence="3" type="ORF">GWK47_054893</name>
</gene>
<dbReference type="GO" id="GO:0042742">
    <property type="term" value="P:defense response to bacterium"/>
    <property type="evidence" value="ECO:0007669"/>
    <property type="project" value="UniProtKB-KW"/>
</dbReference>